<dbReference type="Pfam" id="PF04075">
    <property type="entry name" value="F420H2_quin_red"/>
    <property type="match status" value="1"/>
</dbReference>
<evidence type="ECO:0000313" key="2">
    <source>
        <dbReference type="Proteomes" id="UP000319516"/>
    </source>
</evidence>
<dbReference type="GO" id="GO:0016491">
    <property type="term" value="F:oxidoreductase activity"/>
    <property type="evidence" value="ECO:0007669"/>
    <property type="project" value="InterPro"/>
</dbReference>
<evidence type="ECO:0000313" key="1">
    <source>
        <dbReference type="EMBL" id="TQL52389.1"/>
    </source>
</evidence>
<gene>
    <name evidence="1" type="ORF">FB467_3573</name>
</gene>
<dbReference type="NCBIfam" id="TIGR00026">
    <property type="entry name" value="hi_GC_TIGR00026"/>
    <property type="match status" value="1"/>
</dbReference>
<keyword evidence="2" id="KW-1185">Reference proteome</keyword>
<dbReference type="AlphaFoldDB" id="A0A542YWB5"/>
<dbReference type="Proteomes" id="UP000319516">
    <property type="component" value="Unassembled WGS sequence"/>
</dbReference>
<name>A0A542YWB5_9MICO</name>
<dbReference type="RefSeq" id="WP_141786269.1">
    <property type="nucleotide sequence ID" value="NZ_BAAAIK010000001.1"/>
</dbReference>
<protein>
    <submittedName>
        <fullName evidence="1">Deazaflavin-dependent oxidoreductase (Nitroreductase family)</fullName>
    </submittedName>
</protein>
<dbReference type="InterPro" id="IPR004378">
    <property type="entry name" value="F420H2_quin_Rdtase"/>
</dbReference>
<organism evidence="1 2">
    <name type="scientific">Ornithinicoccus hortensis</name>
    <dbReference type="NCBI Taxonomy" id="82346"/>
    <lineage>
        <taxon>Bacteria</taxon>
        <taxon>Bacillati</taxon>
        <taxon>Actinomycetota</taxon>
        <taxon>Actinomycetes</taxon>
        <taxon>Micrococcales</taxon>
        <taxon>Intrasporangiaceae</taxon>
        <taxon>Ornithinicoccus</taxon>
    </lineage>
</organism>
<dbReference type="InterPro" id="IPR012349">
    <property type="entry name" value="Split_barrel_FMN-bd"/>
</dbReference>
<comment type="caution">
    <text evidence="1">The sequence shown here is derived from an EMBL/GenBank/DDBJ whole genome shotgun (WGS) entry which is preliminary data.</text>
</comment>
<reference evidence="1 2" key="1">
    <citation type="submission" date="2019-06" db="EMBL/GenBank/DDBJ databases">
        <title>Sequencing the genomes of 1000 actinobacteria strains.</title>
        <authorList>
            <person name="Klenk H.-P."/>
        </authorList>
    </citation>
    <scope>NUCLEOTIDE SEQUENCE [LARGE SCALE GENOMIC DNA]</scope>
    <source>
        <strain evidence="1 2">DSM 12335</strain>
    </source>
</reference>
<dbReference type="OrthoDB" id="5186446at2"/>
<dbReference type="Gene3D" id="2.30.110.10">
    <property type="entry name" value="Electron Transport, Fmn-binding Protein, Chain A"/>
    <property type="match status" value="1"/>
</dbReference>
<dbReference type="EMBL" id="VFOP01000001">
    <property type="protein sequence ID" value="TQL52389.1"/>
    <property type="molecule type" value="Genomic_DNA"/>
</dbReference>
<proteinExistence type="predicted"/>
<accession>A0A542YWB5</accession>
<sequence length="154" mass="17154">MTDQPAPGDKAPRAYRRGRGHRFENRVMTFAAGLGLIPHSTVLITRGRKTGQRRENPITVLDHGGRQWLVAPYGPVPWVLNARAAGRVEIRRRGRTRAYRVTEAGPEQAGPVLKDYVRIATVTRAYFVADKDDPAEAFSAEADRHPVFELTPAD</sequence>